<accession>A0A4Y2TAR3</accession>
<gene>
    <name evidence="1" type="ORF">AVEN_211362_1</name>
</gene>
<organism evidence="1 2">
    <name type="scientific">Araneus ventricosus</name>
    <name type="common">Orbweaver spider</name>
    <name type="synonym">Epeira ventricosa</name>
    <dbReference type="NCBI Taxonomy" id="182803"/>
    <lineage>
        <taxon>Eukaryota</taxon>
        <taxon>Metazoa</taxon>
        <taxon>Ecdysozoa</taxon>
        <taxon>Arthropoda</taxon>
        <taxon>Chelicerata</taxon>
        <taxon>Arachnida</taxon>
        <taxon>Araneae</taxon>
        <taxon>Araneomorphae</taxon>
        <taxon>Entelegynae</taxon>
        <taxon>Araneoidea</taxon>
        <taxon>Araneidae</taxon>
        <taxon>Araneus</taxon>
    </lineage>
</organism>
<dbReference type="OrthoDB" id="6432631at2759"/>
<dbReference type="Proteomes" id="UP000499080">
    <property type="component" value="Unassembled WGS sequence"/>
</dbReference>
<name>A0A4Y2TAR3_ARAVE</name>
<evidence type="ECO:0000313" key="1">
    <source>
        <dbReference type="EMBL" id="GBN97070.1"/>
    </source>
</evidence>
<evidence type="ECO:0000313" key="2">
    <source>
        <dbReference type="Proteomes" id="UP000499080"/>
    </source>
</evidence>
<feature type="non-terminal residue" evidence="1">
    <location>
        <position position="1"/>
    </location>
</feature>
<keyword evidence="2" id="KW-1185">Reference proteome</keyword>
<dbReference type="AlphaFoldDB" id="A0A4Y2TAR3"/>
<comment type="caution">
    <text evidence="1">The sequence shown here is derived from an EMBL/GenBank/DDBJ whole genome shotgun (WGS) entry which is preliminary data.</text>
</comment>
<protein>
    <submittedName>
        <fullName evidence="1">Uncharacterized protein</fullName>
    </submittedName>
</protein>
<dbReference type="EMBL" id="BGPR01026948">
    <property type="protein sequence ID" value="GBN97070.1"/>
    <property type="molecule type" value="Genomic_DNA"/>
</dbReference>
<proteinExistence type="predicted"/>
<reference evidence="1 2" key="1">
    <citation type="journal article" date="2019" name="Sci. Rep.">
        <title>Orb-weaving spider Araneus ventricosus genome elucidates the spidroin gene catalogue.</title>
        <authorList>
            <person name="Kono N."/>
            <person name="Nakamura H."/>
            <person name="Ohtoshi R."/>
            <person name="Moran D.A.P."/>
            <person name="Shinohara A."/>
            <person name="Yoshida Y."/>
            <person name="Fujiwara M."/>
            <person name="Mori M."/>
            <person name="Tomita M."/>
            <person name="Arakawa K."/>
        </authorList>
    </citation>
    <scope>NUCLEOTIDE SEQUENCE [LARGE SCALE GENOMIC DNA]</scope>
</reference>
<sequence>YGYPIYCCASDTVLQRLERVHLSAARIITGLRNSCPKDIVIDEANLEPLSLGRIPNLVKYYNKLYSLDSRDRTSAYLKDWCNNQRLKRNSPFSQVMSCNLITNTVEQRHLTQRIDPSVGLPDVFFHTNLPVQVNKQIDNPTYLRQLALEIINDIPDSNFSLQQACHKFVMTRVQACSKLTKASKSPWNELAASLPQAYRANSLQNIAKTEYEHNPG</sequence>